<proteinExistence type="predicted"/>
<reference evidence="1" key="2">
    <citation type="journal article" date="2015" name="Data Brief">
        <title>Shoot transcriptome of the giant reed, Arundo donax.</title>
        <authorList>
            <person name="Barrero R.A."/>
            <person name="Guerrero F.D."/>
            <person name="Moolhuijzen P."/>
            <person name="Goolsby J.A."/>
            <person name="Tidwell J."/>
            <person name="Bellgard S.E."/>
            <person name="Bellgard M.I."/>
        </authorList>
    </citation>
    <scope>NUCLEOTIDE SEQUENCE</scope>
    <source>
        <tissue evidence="1">Shoot tissue taken approximately 20 cm above the soil surface</tissue>
    </source>
</reference>
<organism evidence="1">
    <name type="scientific">Arundo donax</name>
    <name type="common">Giant reed</name>
    <name type="synonym">Donax arundinaceus</name>
    <dbReference type="NCBI Taxonomy" id="35708"/>
    <lineage>
        <taxon>Eukaryota</taxon>
        <taxon>Viridiplantae</taxon>
        <taxon>Streptophyta</taxon>
        <taxon>Embryophyta</taxon>
        <taxon>Tracheophyta</taxon>
        <taxon>Spermatophyta</taxon>
        <taxon>Magnoliopsida</taxon>
        <taxon>Liliopsida</taxon>
        <taxon>Poales</taxon>
        <taxon>Poaceae</taxon>
        <taxon>PACMAD clade</taxon>
        <taxon>Arundinoideae</taxon>
        <taxon>Arundineae</taxon>
        <taxon>Arundo</taxon>
    </lineage>
</organism>
<dbReference type="AlphaFoldDB" id="A0A0A9G320"/>
<evidence type="ECO:0000313" key="1">
    <source>
        <dbReference type="EMBL" id="JAE16941.1"/>
    </source>
</evidence>
<accession>A0A0A9G320</accession>
<dbReference type="EMBL" id="GBRH01180955">
    <property type="protein sequence ID" value="JAE16941.1"/>
    <property type="molecule type" value="Transcribed_RNA"/>
</dbReference>
<protein>
    <submittedName>
        <fullName evidence="1">Uncharacterized protein</fullName>
    </submittedName>
</protein>
<name>A0A0A9G320_ARUDO</name>
<reference evidence="1" key="1">
    <citation type="submission" date="2014-09" db="EMBL/GenBank/DDBJ databases">
        <authorList>
            <person name="Magalhaes I.L.F."/>
            <person name="Oliveira U."/>
            <person name="Santos F.R."/>
            <person name="Vidigal T.H.D.A."/>
            <person name="Brescovit A.D."/>
            <person name="Santos A.J."/>
        </authorList>
    </citation>
    <scope>NUCLEOTIDE SEQUENCE</scope>
    <source>
        <tissue evidence="1">Shoot tissue taken approximately 20 cm above the soil surface</tissue>
    </source>
</reference>
<sequence length="35" mass="4051">MPYSPSRSVIWQLIALKVVLNTCEHQNRNHASQTK</sequence>